<evidence type="ECO:0000256" key="4">
    <source>
        <dbReference type="ARBA" id="ARBA00011182"/>
    </source>
</evidence>
<dbReference type="EMBL" id="LKCW01000060">
    <property type="protein sequence ID" value="KPM41700.1"/>
    <property type="molecule type" value="Genomic_DNA"/>
</dbReference>
<name>A0A0N8H7G4_9HYPO</name>
<feature type="transmembrane region" description="Helical" evidence="8">
    <location>
        <begin position="125"/>
        <end position="148"/>
    </location>
</feature>
<organism evidence="10 11">
    <name type="scientific">Neonectria ditissima</name>
    <dbReference type="NCBI Taxonomy" id="78410"/>
    <lineage>
        <taxon>Eukaryota</taxon>
        <taxon>Fungi</taxon>
        <taxon>Dikarya</taxon>
        <taxon>Ascomycota</taxon>
        <taxon>Pezizomycotina</taxon>
        <taxon>Sordariomycetes</taxon>
        <taxon>Hypocreomycetidae</taxon>
        <taxon>Hypocreales</taxon>
        <taxon>Nectriaceae</taxon>
        <taxon>Neonectria</taxon>
    </lineage>
</organism>
<sequence length="697" mass="77777">MPDFPLFLTTWHMIFATAMTQIMARFTTTLDSRLKVPMNTNVYMRSIVPIGIMFSFSLICGNMAYIYLSVSFIQMLKATNAVATLLATWAFRIAPPNFRVLGNVSFIVVGIVIASFGEIKFDLTGFIYQVGGILFEALRLVMVQRLLSSAEFKMDPLVSLYYYAPACAVANGIFTLFIEIPRITMDDIYAVGMLTLLANAFVAFLLNVSVVLLIGQTSAVVLTMSGVLKDILLVVASMVIFRDPVTGQQFFGYSIALCGLVYYRLGSDKVHSLATDARLHVAQFRHKNPARVRLFINLAVLALIVVSNWDTENTNWMTANTANMPVVFKYIPGPMPLSNDLFGPIPPARVTKMQLTLSCPRKERLKITLKPQDWEPRVKLSDIQCWIQWYCNKSICDMEEALLKRTDLTTSIGLEKTLNMKLIVSHTLGESVGISLKLDDNQPEGDEGSIEHLVKTCCFDIPHAIPQAFLQKAEGRKILDEEMKSFGIAPTYKPQSLSQNGPELSRDAALPNDHEELCSGIFLHINQASLHFLTAQRHYQVSHNLTEISKMFLDSENRQHLQTWSKAHEREGEFHEVQTSHLRAGTFVNPTTNYYTGLQALDDQGDIIGHCHVTVQDIGSMQAMAPPDLTKFTFFKRIDDEGNGQGLLQAVVDGSLPVGVYRMCTMIAAANHQPVAMPVAQRGAQDDCTKFEVINYA</sequence>
<dbReference type="InterPro" id="IPR004853">
    <property type="entry name" value="Sugar_P_trans_dom"/>
</dbReference>
<gene>
    <name evidence="10" type="ORF">AK830_g4847</name>
</gene>
<evidence type="ECO:0000259" key="9">
    <source>
        <dbReference type="Pfam" id="PF03151"/>
    </source>
</evidence>
<dbReference type="InterPro" id="IPR050186">
    <property type="entry name" value="TPT_transporter"/>
</dbReference>
<feature type="transmembrane region" description="Helical" evidence="8">
    <location>
        <begin position="6"/>
        <end position="26"/>
    </location>
</feature>
<feature type="transmembrane region" description="Helical" evidence="8">
    <location>
        <begin position="190"/>
        <end position="214"/>
    </location>
</feature>
<proteinExistence type="inferred from homology"/>
<keyword evidence="11" id="KW-1185">Reference proteome</keyword>
<keyword evidence="5 8" id="KW-0812">Transmembrane</keyword>
<evidence type="ECO:0000313" key="11">
    <source>
        <dbReference type="Proteomes" id="UP000050424"/>
    </source>
</evidence>
<comment type="subcellular location">
    <subcellularLocation>
        <location evidence="2">Endoplasmic reticulum membrane</location>
        <topology evidence="2">Multi-pass membrane protein</topology>
    </subcellularLocation>
</comment>
<dbReference type="AlphaFoldDB" id="A0A0N8H7G4"/>
<dbReference type="PANTHER" id="PTHR11132">
    <property type="entry name" value="SOLUTE CARRIER FAMILY 35"/>
    <property type="match status" value="1"/>
</dbReference>
<reference evidence="10 11" key="1">
    <citation type="submission" date="2015-09" db="EMBL/GenBank/DDBJ databases">
        <title>Draft genome of a European isolate of the apple canker pathogen Neonectria ditissima.</title>
        <authorList>
            <person name="Gomez-Cortecero A."/>
            <person name="Harrison R.J."/>
            <person name="Armitage A.D."/>
        </authorList>
    </citation>
    <scope>NUCLEOTIDE SEQUENCE [LARGE SCALE GENOMIC DNA]</scope>
    <source>
        <strain evidence="10 11">R09/05</strain>
    </source>
</reference>
<comment type="subunit">
    <text evidence="4">Homooligomer.</text>
</comment>
<dbReference type="GO" id="GO:0005789">
    <property type="term" value="C:endoplasmic reticulum membrane"/>
    <property type="evidence" value="ECO:0007669"/>
    <property type="project" value="UniProtKB-SubCell"/>
</dbReference>
<evidence type="ECO:0000256" key="7">
    <source>
        <dbReference type="ARBA" id="ARBA00023136"/>
    </source>
</evidence>
<feature type="transmembrane region" description="Helical" evidence="8">
    <location>
        <begin position="160"/>
        <end position="178"/>
    </location>
</feature>
<accession>A0A0N8H7G4</accession>
<keyword evidence="6 8" id="KW-1133">Transmembrane helix</keyword>
<evidence type="ECO:0000256" key="8">
    <source>
        <dbReference type="SAM" id="Phobius"/>
    </source>
</evidence>
<dbReference type="Pfam" id="PF03151">
    <property type="entry name" value="TPT"/>
    <property type="match status" value="1"/>
</dbReference>
<feature type="transmembrane region" description="Helical" evidence="8">
    <location>
        <begin position="47"/>
        <end position="68"/>
    </location>
</feature>
<protein>
    <recommendedName>
        <fullName evidence="9">Sugar phosphate transporter domain-containing protein</fullName>
    </recommendedName>
</protein>
<comment type="function">
    <text evidence="1">Involved in the import of GDP-mannose from the cytoplasm into the Golgi lumen.</text>
</comment>
<dbReference type="Proteomes" id="UP000050424">
    <property type="component" value="Unassembled WGS sequence"/>
</dbReference>
<evidence type="ECO:0000256" key="6">
    <source>
        <dbReference type="ARBA" id="ARBA00022989"/>
    </source>
</evidence>
<evidence type="ECO:0000256" key="1">
    <source>
        <dbReference type="ARBA" id="ARBA00003420"/>
    </source>
</evidence>
<keyword evidence="7 8" id="KW-0472">Membrane</keyword>
<comment type="similarity">
    <text evidence="3">Belongs to the TPT transporter family. SLC35D subfamily.</text>
</comment>
<evidence type="ECO:0000313" key="10">
    <source>
        <dbReference type="EMBL" id="KPM41700.1"/>
    </source>
</evidence>
<comment type="caution">
    <text evidence="10">The sequence shown here is derived from an EMBL/GenBank/DDBJ whole genome shotgun (WGS) entry which is preliminary data.</text>
</comment>
<feature type="transmembrane region" description="Helical" evidence="8">
    <location>
        <begin position="100"/>
        <end position="119"/>
    </location>
</feature>
<feature type="domain" description="Sugar phosphate transporter" evidence="9">
    <location>
        <begin position="3"/>
        <end position="263"/>
    </location>
</feature>
<evidence type="ECO:0000256" key="5">
    <source>
        <dbReference type="ARBA" id="ARBA00022692"/>
    </source>
</evidence>
<evidence type="ECO:0000256" key="3">
    <source>
        <dbReference type="ARBA" id="ARBA00010425"/>
    </source>
</evidence>
<feature type="transmembrane region" description="Helical" evidence="8">
    <location>
        <begin position="74"/>
        <end position="93"/>
    </location>
</feature>
<evidence type="ECO:0000256" key="2">
    <source>
        <dbReference type="ARBA" id="ARBA00004477"/>
    </source>
</evidence>
<feature type="transmembrane region" description="Helical" evidence="8">
    <location>
        <begin position="221"/>
        <end position="241"/>
    </location>
</feature>
<dbReference type="OrthoDB" id="6418713at2759"/>